<reference evidence="2" key="1">
    <citation type="submission" date="2017-09" db="EMBL/GenBank/DDBJ databases">
        <authorList>
            <person name="Cho G.-S."/>
            <person name="Oguntoyinbo F.A."/>
            <person name="Cnockaert M."/>
            <person name="Kabisch J."/>
            <person name="Neve H."/>
            <person name="Bockelmann W."/>
            <person name="Wenning M."/>
            <person name="Franz C.M."/>
            <person name="Vandamme P."/>
        </authorList>
    </citation>
    <scope>NUCLEOTIDE SEQUENCE [LARGE SCALE GENOMIC DNA]</scope>
    <source>
        <strain evidence="2">MBT G8648</strain>
    </source>
</reference>
<dbReference type="AlphaFoldDB" id="A0A2A4HKA0"/>
<evidence type="ECO:0000313" key="2">
    <source>
        <dbReference type="Proteomes" id="UP000218677"/>
    </source>
</evidence>
<accession>A0A2A4HKA0</accession>
<dbReference type="EMBL" id="NWUX01000017">
    <property type="protein sequence ID" value="PCF94625.1"/>
    <property type="molecule type" value="Genomic_DNA"/>
</dbReference>
<name>A0A2A4HKA0_9GAMM</name>
<gene>
    <name evidence="1" type="ORF">CPA45_16410</name>
</gene>
<evidence type="ECO:0000313" key="1">
    <source>
        <dbReference type="EMBL" id="PCF94625.1"/>
    </source>
</evidence>
<keyword evidence="2" id="KW-1185">Reference proteome</keyword>
<dbReference type="OrthoDB" id="9861958at2"/>
<dbReference type="PROSITE" id="PS51257">
    <property type="entry name" value="PROKAR_LIPOPROTEIN"/>
    <property type="match status" value="1"/>
</dbReference>
<protein>
    <recommendedName>
        <fullName evidence="3">Lipoprotein</fullName>
    </recommendedName>
</protein>
<evidence type="ECO:0008006" key="3">
    <source>
        <dbReference type="Google" id="ProtNLM"/>
    </source>
</evidence>
<proteinExistence type="predicted"/>
<comment type="caution">
    <text evidence="1">The sequence shown here is derived from an EMBL/GenBank/DDBJ whole genome shotgun (WGS) entry which is preliminary data.</text>
</comment>
<organism evidence="1 2">
    <name type="scientific">Vreelandella nigrificans</name>
    <dbReference type="NCBI Taxonomy" id="2042704"/>
    <lineage>
        <taxon>Bacteria</taxon>
        <taxon>Pseudomonadati</taxon>
        <taxon>Pseudomonadota</taxon>
        <taxon>Gammaproteobacteria</taxon>
        <taxon>Oceanospirillales</taxon>
        <taxon>Halomonadaceae</taxon>
        <taxon>Vreelandella</taxon>
    </lineage>
</organism>
<sequence>MRLLMGIATALLLAGCGDEGPPQPDMSLKVGDEGVISSASRMCNSVELYEIRRKIWQDVTQEELDTYNEALENGDCTSAYAKNLQYKVLDIGPVVEDATGCRLRYMVTIEVEEHGTRYVSSDRLPGTTQEQWDYRGNCTPRLSE</sequence>
<dbReference type="Proteomes" id="UP000218677">
    <property type="component" value="Unassembled WGS sequence"/>
</dbReference>
<dbReference type="RefSeq" id="WP_096653354.1">
    <property type="nucleotide sequence ID" value="NZ_NWUX01000017.1"/>
</dbReference>